<comment type="subunit">
    <text evidence="9">Homodimer.</text>
</comment>
<dbReference type="Proteomes" id="UP000242754">
    <property type="component" value="Unassembled WGS sequence"/>
</dbReference>
<evidence type="ECO:0000313" key="12">
    <source>
        <dbReference type="Proteomes" id="UP000242754"/>
    </source>
</evidence>
<dbReference type="EMBL" id="FJNE01000003">
    <property type="protein sequence ID" value="CZQ91551.1"/>
    <property type="molecule type" value="Genomic_DNA"/>
</dbReference>
<evidence type="ECO:0000256" key="5">
    <source>
        <dbReference type="ARBA" id="ARBA00022842"/>
    </source>
</evidence>
<dbReference type="CDD" id="cd04606">
    <property type="entry name" value="CBS_pair_Mg_transporter"/>
    <property type="match status" value="1"/>
</dbReference>
<keyword evidence="6 9" id="KW-1133">Transmembrane helix</keyword>
<gene>
    <name evidence="11" type="ORF">Tpal_1428</name>
</gene>
<dbReference type="SUPFAM" id="SSF54631">
    <property type="entry name" value="CBS-domain pair"/>
    <property type="match status" value="1"/>
</dbReference>
<dbReference type="InterPro" id="IPR038076">
    <property type="entry name" value="MgtE_N_sf"/>
</dbReference>
<feature type="transmembrane region" description="Helical" evidence="9">
    <location>
        <begin position="389"/>
        <end position="409"/>
    </location>
</feature>
<comment type="subcellular location">
    <subcellularLocation>
        <location evidence="9">Cell membrane</location>
        <topology evidence="9">Multi-pass membrane protein</topology>
    </subcellularLocation>
    <subcellularLocation>
        <location evidence="1">Membrane</location>
        <topology evidence="1">Multi-pass membrane protein</topology>
    </subcellularLocation>
</comment>
<dbReference type="GO" id="GO:0005886">
    <property type="term" value="C:plasma membrane"/>
    <property type="evidence" value="ECO:0007669"/>
    <property type="project" value="UniProtKB-SubCell"/>
</dbReference>
<protein>
    <recommendedName>
        <fullName evidence="9">Magnesium transporter MgtE</fullName>
    </recommendedName>
</protein>
<dbReference type="Gene3D" id="1.25.60.10">
    <property type="entry name" value="MgtE N-terminal domain-like"/>
    <property type="match status" value="1"/>
</dbReference>
<dbReference type="OrthoDB" id="9790355at2"/>
<feature type="transmembrane region" description="Helical" evidence="9">
    <location>
        <begin position="364"/>
        <end position="383"/>
    </location>
</feature>
<evidence type="ECO:0000256" key="6">
    <source>
        <dbReference type="ARBA" id="ARBA00022989"/>
    </source>
</evidence>
<organism evidence="11 12">
    <name type="scientific">Trichococcus palustris</name>
    <dbReference type="NCBI Taxonomy" id="140314"/>
    <lineage>
        <taxon>Bacteria</taxon>
        <taxon>Bacillati</taxon>
        <taxon>Bacillota</taxon>
        <taxon>Bacilli</taxon>
        <taxon>Lactobacillales</taxon>
        <taxon>Carnobacteriaceae</taxon>
        <taxon>Trichococcus</taxon>
    </lineage>
</organism>
<proteinExistence type="inferred from homology"/>
<feature type="domain" description="CBS" evidence="10">
    <location>
        <begin position="209"/>
        <end position="267"/>
    </location>
</feature>
<dbReference type="NCBIfam" id="TIGR00400">
    <property type="entry name" value="mgtE"/>
    <property type="match status" value="1"/>
</dbReference>
<dbReference type="InterPro" id="IPR006669">
    <property type="entry name" value="MgtE_transporter"/>
</dbReference>
<dbReference type="SUPFAM" id="SSF161093">
    <property type="entry name" value="MgtE membrane domain-like"/>
    <property type="match status" value="1"/>
</dbReference>
<dbReference type="STRING" id="140314.SAMN04488076_11510"/>
<dbReference type="SMART" id="SM00924">
    <property type="entry name" value="MgtE_N"/>
    <property type="match status" value="1"/>
</dbReference>
<comment type="caution">
    <text evidence="9">Lacks conserved residue(s) required for the propagation of feature annotation.</text>
</comment>
<dbReference type="InterPro" id="IPR000644">
    <property type="entry name" value="CBS_dom"/>
</dbReference>
<dbReference type="Gene3D" id="3.10.580.10">
    <property type="entry name" value="CBS-domain"/>
    <property type="match status" value="1"/>
</dbReference>
<accession>A0A143YL18</accession>
<evidence type="ECO:0000256" key="8">
    <source>
        <dbReference type="PROSITE-ProRule" id="PRU00703"/>
    </source>
</evidence>
<evidence type="ECO:0000256" key="3">
    <source>
        <dbReference type="ARBA" id="ARBA00022448"/>
    </source>
</evidence>
<dbReference type="InterPro" id="IPR036739">
    <property type="entry name" value="SLC41_membr_dom_sf"/>
</dbReference>
<name>A0A143YL18_9LACT</name>
<keyword evidence="12" id="KW-1185">Reference proteome</keyword>
<dbReference type="Pfam" id="PF01769">
    <property type="entry name" value="MgtE"/>
    <property type="match status" value="1"/>
</dbReference>
<keyword evidence="5 9" id="KW-0460">Magnesium</keyword>
<comment type="function">
    <text evidence="9">Acts as a magnesium transporter.</text>
</comment>
<dbReference type="Pfam" id="PF00571">
    <property type="entry name" value="CBS"/>
    <property type="match status" value="2"/>
</dbReference>
<dbReference type="RefSeq" id="WP_087032893.1">
    <property type="nucleotide sequence ID" value="NZ_FJNE01000003.1"/>
</dbReference>
<keyword evidence="4 9" id="KW-0812">Transmembrane</keyword>
<evidence type="ECO:0000256" key="9">
    <source>
        <dbReference type="RuleBase" id="RU362011"/>
    </source>
</evidence>
<evidence type="ECO:0000256" key="2">
    <source>
        <dbReference type="ARBA" id="ARBA00009749"/>
    </source>
</evidence>
<dbReference type="Gene3D" id="1.10.357.20">
    <property type="entry name" value="SLC41 divalent cation transporters, integral membrane domain"/>
    <property type="match status" value="1"/>
</dbReference>
<dbReference type="PANTHER" id="PTHR43773">
    <property type="entry name" value="MAGNESIUM TRANSPORTER MGTE"/>
    <property type="match status" value="1"/>
</dbReference>
<dbReference type="InterPro" id="IPR006667">
    <property type="entry name" value="SLC41_membr_dom"/>
</dbReference>
<feature type="domain" description="CBS" evidence="10">
    <location>
        <begin position="145"/>
        <end position="208"/>
    </location>
</feature>
<keyword evidence="9" id="KW-1003">Cell membrane</keyword>
<reference evidence="11 12" key="1">
    <citation type="submission" date="2016-02" db="EMBL/GenBank/DDBJ databases">
        <authorList>
            <person name="Wen L."/>
            <person name="He K."/>
            <person name="Yang H."/>
        </authorList>
    </citation>
    <scope>NUCLEOTIDE SEQUENCE [LARGE SCALE GENOMIC DNA]</scope>
    <source>
        <strain evidence="11">Trichococcus palustris</strain>
    </source>
</reference>
<sequence length="456" mass="50765">MLEPQYEFELEEELEKIKLTLHEEDMEKFREEFLSYHLYDQAQIYLALMPEERITMYYYLSAREMSDMFEIIEEDVESVEAYLLEMNDQYAADMLAGMYADNAVDMLKQLKDDRVRLYLRLMPLQAAKDIRALLNYADETAGAIMTPEYVSIVANQTVRSAMAILKSKAPDAETIYYIYVVDVNNVLVGVLSLRDLIVNDEDRMIADIMSERVVSVDVNENQEEVAHKFRDYDVLALPVIDENNVLLGIITVDDIIDVIDEEAVSDFSGLAGVDVEEQSENPFVAASKRLPWLITLLFLGMGTSSLISQYEGLIADASILSVFVTLITGTSGNAGTQSLAVAVRKIGLSDNEEKNLLRTILSEVATGFISGLVTGVTIMVVIGVWKHNFILSGIIGFSMLSAITVANLAGSLIPILMDKLGFDPAVASGPFISTFSDLTSVLIYFNIAKHFITVLI</sequence>
<dbReference type="SUPFAM" id="SSF158791">
    <property type="entry name" value="MgtE N-terminal domain-like"/>
    <property type="match status" value="1"/>
</dbReference>
<dbReference type="SMART" id="SM00116">
    <property type="entry name" value="CBS"/>
    <property type="match status" value="2"/>
</dbReference>
<dbReference type="AlphaFoldDB" id="A0A143YL18"/>
<dbReference type="PROSITE" id="PS51371">
    <property type="entry name" value="CBS"/>
    <property type="match status" value="2"/>
</dbReference>
<comment type="similarity">
    <text evidence="2 9">Belongs to the SLC41A transporter family.</text>
</comment>
<dbReference type="GO" id="GO:0015095">
    <property type="term" value="F:magnesium ion transmembrane transporter activity"/>
    <property type="evidence" value="ECO:0007669"/>
    <property type="project" value="UniProtKB-UniRule"/>
</dbReference>
<keyword evidence="9" id="KW-0479">Metal-binding</keyword>
<dbReference type="GO" id="GO:0046872">
    <property type="term" value="F:metal ion binding"/>
    <property type="evidence" value="ECO:0007669"/>
    <property type="project" value="UniProtKB-KW"/>
</dbReference>
<evidence type="ECO:0000256" key="4">
    <source>
        <dbReference type="ARBA" id="ARBA00022692"/>
    </source>
</evidence>
<keyword evidence="7 9" id="KW-0472">Membrane</keyword>
<dbReference type="InterPro" id="IPR046342">
    <property type="entry name" value="CBS_dom_sf"/>
</dbReference>
<dbReference type="PANTHER" id="PTHR43773:SF1">
    <property type="entry name" value="MAGNESIUM TRANSPORTER MGTE"/>
    <property type="match status" value="1"/>
</dbReference>
<dbReference type="Pfam" id="PF03448">
    <property type="entry name" value="MgtE_N"/>
    <property type="match status" value="1"/>
</dbReference>
<evidence type="ECO:0000256" key="7">
    <source>
        <dbReference type="ARBA" id="ARBA00023136"/>
    </source>
</evidence>
<evidence type="ECO:0000259" key="10">
    <source>
        <dbReference type="PROSITE" id="PS51371"/>
    </source>
</evidence>
<dbReference type="InterPro" id="IPR006668">
    <property type="entry name" value="Mg_transptr_MgtE_intracell_dom"/>
</dbReference>
<evidence type="ECO:0000256" key="1">
    <source>
        <dbReference type="ARBA" id="ARBA00004141"/>
    </source>
</evidence>
<keyword evidence="8" id="KW-0129">CBS domain</keyword>
<keyword evidence="3 9" id="KW-0813">Transport</keyword>
<evidence type="ECO:0000313" key="11">
    <source>
        <dbReference type="EMBL" id="CZQ91551.1"/>
    </source>
</evidence>